<feature type="transmembrane region" description="Helical" evidence="5">
    <location>
        <begin position="125"/>
        <end position="152"/>
    </location>
</feature>
<dbReference type="PATRIC" id="fig|1684.5.peg.21"/>
<evidence type="ECO:0000313" key="6">
    <source>
        <dbReference type="EMBL" id="KJY52347.1"/>
    </source>
</evidence>
<dbReference type="Proteomes" id="UP000033567">
    <property type="component" value="Unassembled WGS sequence"/>
</dbReference>
<dbReference type="InterPro" id="IPR000292">
    <property type="entry name" value="For/NO2_transpt"/>
</dbReference>
<evidence type="ECO:0000256" key="3">
    <source>
        <dbReference type="ARBA" id="ARBA00022989"/>
    </source>
</evidence>
<evidence type="ECO:0000313" key="7">
    <source>
        <dbReference type="Proteomes" id="UP000033567"/>
    </source>
</evidence>
<sequence length="290" mass="31362">MNPVNEQPNQMTDRQNRQPLFPGRAFISTVLDVVESKKTMSGALTGKYMQRATMAGLFVGIFFTAFFVIMGQAGQNPADHGLILAGRVLAATTFGWALVLIYYTNSELLTSNMMVVTIGAYHKRLGWLASLRILVLCLLGNLAGALIVAVILRFSSIVSGPTLDQMLAASATKTGYVSGGPMGFADLFVRGILCNFCINIAMLMVYNGKLSNDFTKCIIMVVAVFVFAFCGFEHSIADSALFLILGIFGRVNAWKAILVVLVAMLGNYIGGGILIGLNFATMNDERHFKA</sequence>
<dbReference type="GO" id="GO:0005886">
    <property type="term" value="C:plasma membrane"/>
    <property type="evidence" value="ECO:0007669"/>
    <property type="project" value="TreeGrafter"/>
</dbReference>
<evidence type="ECO:0000256" key="4">
    <source>
        <dbReference type="ARBA" id="ARBA00023136"/>
    </source>
</evidence>
<dbReference type="AlphaFoldDB" id="A0A0F4L0D9"/>
<keyword evidence="2 5" id="KW-0812">Transmembrane</keyword>
<protein>
    <submittedName>
        <fullName evidence="6">Transporter, putative Formate efflux permease</fullName>
    </submittedName>
</protein>
<keyword evidence="4 5" id="KW-0472">Membrane</keyword>
<evidence type="ECO:0000256" key="2">
    <source>
        <dbReference type="ARBA" id="ARBA00022692"/>
    </source>
</evidence>
<feature type="transmembrane region" description="Helical" evidence="5">
    <location>
        <begin position="187"/>
        <end position="206"/>
    </location>
</feature>
<keyword evidence="7" id="KW-1185">Reference proteome</keyword>
<gene>
    <name evidence="6" type="ORF">JF70_00200</name>
</gene>
<dbReference type="Gene3D" id="1.20.1080.10">
    <property type="entry name" value="Glycerol uptake facilitator protein"/>
    <property type="match status" value="1"/>
</dbReference>
<evidence type="ECO:0000256" key="1">
    <source>
        <dbReference type="ARBA" id="ARBA00004141"/>
    </source>
</evidence>
<reference evidence="6 7" key="1">
    <citation type="submission" date="2014-12" db="EMBL/GenBank/DDBJ databases">
        <title>Comparative genomics of the lactic acid bacteria isolated from the honey bee gut.</title>
        <authorList>
            <person name="Ellegaard K.M."/>
            <person name="Tamarit D."/>
            <person name="Javelind E."/>
            <person name="Olofsson T."/>
            <person name="Andersson S.G."/>
            <person name="Vasquez A."/>
        </authorList>
    </citation>
    <scope>NUCLEOTIDE SEQUENCE [LARGE SCALE GENOMIC DNA]</scope>
    <source>
        <strain evidence="6 7">Bin7</strain>
    </source>
</reference>
<dbReference type="PANTHER" id="PTHR30520">
    <property type="entry name" value="FORMATE TRANSPORTER-RELATED"/>
    <property type="match status" value="1"/>
</dbReference>
<dbReference type="PANTHER" id="PTHR30520:SF8">
    <property type="entry name" value="NITRITE TRANSPORTER NIRC"/>
    <property type="match status" value="1"/>
</dbReference>
<evidence type="ECO:0000256" key="5">
    <source>
        <dbReference type="SAM" id="Phobius"/>
    </source>
</evidence>
<dbReference type="Pfam" id="PF01226">
    <property type="entry name" value="Form_Nir_trans"/>
    <property type="match status" value="1"/>
</dbReference>
<dbReference type="InterPro" id="IPR023271">
    <property type="entry name" value="Aquaporin-like"/>
</dbReference>
<feature type="transmembrane region" description="Helical" evidence="5">
    <location>
        <begin position="52"/>
        <end position="70"/>
    </location>
</feature>
<feature type="transmembrane region" description="Helical" evidence="5">
    <location>
        <begin position="254"/>
        <end position="280"/>
    </location>
</feature>
<keyword evidence="3 5" id="KW-1133">Transmembrane helix</keyword>
<comment type="caution">
    <text evidence="6">The sequence shown here is derived from an EMBL/GenBank/DDBJ whole genome shotgun (WGS) entry which is preliminary data.</text>
</comment>
<feature type="transmembrane region" description="Helical" evidence="5">
    <location>
        <begin position="218"/>
        <end position="248"/>
    </location>
</feature>
<comment type="subcellular location">
    <subcellularLocation>
        <location evidence="1">Membrane</location>
        <topology evidence="1">Multi-pass membrane protein</topology>
    </subcellularLocation>
</comment>
<name>A0A0F4L0D9_9BIFI</name>
<proteinExistence type="predicted"/>
<feature type="transmembrane region" description="Helical" evidence="5">
    <location>
        <begin position="82"/>
        <end position="104"/>
    </location>
</feature>
<dbReference type="GO" id="GO:0015499">
    <property type="term" value="F:formate transmembrane transporter activity"/>
    <property type="evidence" value="ECO:0007669"/>
    <property type="project" value="TreeGrafter"/>
</dbReference>
<organism evidence="6 7">
    <name type="scientific">Bifidobacterium mellis</name>
    <dbReference type="NCBI Taxonomy" id="1293823"/>
    <lineage>
        <taxon>Bacteria</taxon>
        <taxon>Bacillati</taxon>
        <taxon>Actinomycetota</taxon>
        <taxon>Actinomycetes</taxon>
        <taxon>Bifidobacteriales</taxon>
        <taxon>Bifidobacteriaceae</taxon>
        <taxon>Bifidobacterium</taxon>
    </lineage>
</organism>
<accession>A0A0F4L0D9</accession>
<dbReference type="EMBL" id="JWMF01000002">
    <property type="protein sequence ID" value="KJY52347.1"/>
    <property type="molecule type" value="Genomic_DNA"/>
</dbReference>